<dbReference type="Proteomes" id="UP000188268">
    <property type="component" value="Unassembled WGS sequence"/>
</dbReference>
<evidence type="ECO:0000313" key="1">
    <source>
        <dbReference type="EMBL" id="OMO53765.1"/>
    </source>
</evidence>
<evidence type="ECO:0008006" key="3">
    <source>
        <dbReference type="Google" id="ProtNLM"/>
    </source>
</evidence>
<accession>A0A1R3G6P3</accession>
<dbReference type="Gramene" id="OMO53765">
    <property type="protein sequence ID" value="OMO53765"/>
    <property type="gene ID" value="CCACVL1_28364"/>
</dbReference>
<evidence type="ECO:0000313" key="2">
    <source>
        <dbReference type="Proteomes" id="UP000188268"/>
    </source>
</evidence>
<sequence length="122" mass="14272">MDDKEAGAQRFSDDWANIRCDLLSYIVSKTHPSMQDFVRMAAVCRPWQASLKDPKPKFPIYLMLGEKEDDNDDRRCFLTASEDKVMEFELSEIRKRCCWGTPFGWIATYGFDDEIMKLVFVI</sequence>
<organism evidence="1 2">
    <name type="scientific">Corchorus capsularis</name>
    <name type="common">Jute</name>
    <dbReference type="NCBI Taxonomy" id="210143"/>
    <lineage>
        <taxon>Eukaryota</taxon>
        <taxon>Viridiplantae</taxon>
        <taxon>Streptophyta</taxon>
        <taxon>Embryophyta</taxon>
        <taxon>Tracheophyta</taxon>
        <taxon>Spermatophyta</taxon>
        <taxon>Magnoliopsida</taxon>
        <taxon>eudicotyledons</taxon>
        <taxon>Gunneridae</taxon>
        <taxon>Pentapetalae</taxon>
        <taxon>rosids</taxon>
        <taxon>malvids</taxon>
        <taxon>Malvales</taxon>
        <taxon>Malvaceae</taxon>
        <taxon>Grewioideae</taxon>
        <taxon>Apeibeae</taxon>
        <taxon>Corchorus</taxon>
    </lineage>
</organism>
<gene>
    <name evidence="1" type="ORF">CCACVL1_28364</name>
</gene>
<dbReference type="AlphaFoldDB" id="A0A1R3G6P3"/>
<comment type="caution">
    <text evidence="1">The sequence shown here is derived from an EMBL/GenBank/DDBJ whole genome shotgun (WGS) entry which is preliminary data.</text>
</comment>
<dbReference type="EMBL" id="AWWV01015138">
    <property type="protein sequence ID" value="OMO53765.1"/>
    <property type="molecule type" value="Genomic_DNA"/>
</dbReference>
<protein>
    <recommendedName>
        <fullName evidence="3">F-box domain-containing protein</fullName>
    </recommendedName>
</protein>
<name>A0A1R3G6P3_COCAP</name>
<reference evidence="1 2" key="1">
    <citation type="submission" date="2013-09" db="EMBL/GenBank/DDBJ databases">
        <title>Corchorus capsularis genome sequencing.</title>
        <authorList>
            <person name="Alam M."/>
            <person name="Haque M.S."/>
            <person name="Islam M.S."/>
            <person name="Emdad E.M."/>
            <person name="Islam M.M."/>
            <person name="Ahmed B."/>
            <person name="Halim A."/>
            <person name="Hossen Q.M.M."/>
            <person name="Hossain M.Z."/>
            <person name="Ahmed R."/>
            <person name="Khan M.M."/>
            <person name="Islam R."/>
            <person name="Rashid M.M."/>
            <person name="Khan S.A."/>
            <person name="Rahman M.S."/>
            <person name="Alam M."/>
        </authorList>
    </citation>
    <scope>NUCLEOTIDE SEQUENCE [LARGE SCALE GENOMIC DNA]</scope>
    <source>
        <strain evidence="2">cv. CVL-1</strain>
        <tissue evidence="1">Whole seedling</tissue>
    </source>
</reference>
<proteinExistence type="predicted"/>
<dbReference type="OrthoDB" id="1271311at2759"/>
<keyword evidence="2" id="KW-1185">Reference proteome</keyword>